<keyword evidence="8" id="KW-1185">Reference proteome</keyword>
<keyword evidence="7" id="KW-0808">Transferase</keyword>
<keyword evidence="3 6" id="KW-0812">Transmembrane</keyword>
<evidence type="ECO:0000256" key="3">
    <source>
        <dbReference type="ARBA" id="ARBA00022692"/>
    </source>
</evidence>
<evidence type="ECO:0000256" key="1">
    <source>
        <dbReference type="ARBA" id="ARBA00004141"/>
    </source>
</evidence>
<proteinExistence type="predicted"/>
<evidence type="ECO:0000313" key="7">
    <source>
        <dbReference type="EMBL" id="SEW01859.1"/>
    </source>
</evidence>
<dbReference type="GO" id="GO:0016020">
    <property type="term" value="C:membrane"/>
    <property type="evidence" value="ECO:0007669"/>
    <property type="project" value="UniProtKB-SubCell"/>
</dbReference>
<evidence type="ECO:0000256" key="5">
    <source>
        <dbReference type="ARBA" id="ARBA00023136"/>
    </source>
</evidence>
<organism evidence="7 8">
    <name type="scientific">Chitinophaga arvensicola</name>
    <dbReference type="NCBI Taxonomy" id="29529"/>
    <lineage>
        <taxon>Bacteria</taxon>
        <taxon>Pseudomonadati</taxon>
        <taxon>Bacteroidota</taxon>
        <taxon>Chitinophagia</taxon>
        <taxon>Chitinophagales</taxon>
        <taxon>Chitinophagaceae</taxon>
        <taxon>Chitinophaga</taxon>
    </lineage>
</organism>
<keyword evidence="4 6" id="KW-1133">Transmembrane helix</keyword>
<feature type="transmembrane region" description="Helical" evidence="6">
    <location>
        <begin position="180"/>
        <end position="200"/>
    </location>
</feature>
<reference evidence="8" key="1">
    <citation type="submission" date="2016-10" db="EMBL/GenBank/DDBJ databases">
        <authorList>
            <person name="Varghese N."/>
            <person name="Submissions S."/>
        </authorList>
    </citation>
    <scope>NUCLEOTIDE SEQUENCE [LARGE SCALE GENOMIC DNA]</scope>
    <source>
        <strain evidence="8">DSM 3695</strain>
    </source>
</reference>
<dbReference type="Gene3D" id="1.10.357.140">
    <property type="entry name" value="UbiA prenyltransferase"/>
    <property type="match status" value="1"/>
</dbReference>
<evidence type="ECO:0000256" key="4">
    <source>
        <dbReference type="ARBA" id="ARBA00022989"/>
    </source>
</evidence>
<accession>A0A1I0NK47</accession>
<dbReference type="InterPro" id="IPR050475">
    <property type="entry name" value="Prenyltransferase_related"/>
</dbReference>
<evidence type="ECO:0000256" key="6">
    <source>
        <dbReference type="SAM" id="Phobius"/>
    </source>
</evidence>
<dbReference type="STRING" id="29529.SAMN04488122_0227"/>
<protein>
    <submittedName>
        <fullName evidence="7">4-hydroxybenzoate polyprenyltransferase</fullName>
    </submittedName>
</protein>
<comment type="subcellular location">
    <subcellularLocation>
        <location evidence="1">Membrane</location>
        <topology evidence="1">Multi-pass membrane protein</topology>
    </subcellularLocation>
</comment>
<dbReference type="EMBL" id="FOJG01000001">
    <property type="protein sequence ID" value="SEW01859.1"/>
    <property type="molecule type" value="Genomic_DNA"/>
</dbReference>
<keyword evidence="2" id="KW-1003">Cell membrane</keyword>
<evidence type="ECO:0000313" key="8">
    <source>
        <dbReference type="Proteomes" id="UP000199310"/>
    </source>
</evidence>
<dbReference type="AlphaFoldDB" id="A0A1I0NK47"/>
<sequence length="317" mass="35328">MKPMSLFLKLVRWPNLVFILLTQILFEFCILRPLLMKTTALVSGHAYAFILVAVAYVLIAAAGYIINDYFDIPIDIINKPDKVFITNGMSKETALGIYGAMNLLAITLGWLASNLLHNHSPLIFITTCVILLFLYSAIMKKQFLIGNVMVSAIVASAMPVLFCMEMNMDLLLPAADSHPAIMLLSGITYSYTGFAFIISFSREMIKDLEDIEGDKQFGGRTVPIVLGASSAHRIVGGTLLILIFVLIYLLSAVWLKISGSLILTLYTILLVIIPLTLILWKLFNARQKIDYQQLSSLIKKVMLSGILSMLLYKFFTL</sequence>
<dbReference type="InterPro" id="IPR044878">
    <property type="entry name" value="UbiA_sf"/>
</dbReference>
<gene>
    <name evidence="7" type="ORF">SAMN04488122_0227</name>
</gene>
<dbReference type="InterPro" id="IPR000537">
    <property type="entry name" value="UbiA_prenyltransferase"/>
</dbReference>
<evidence type="ECO:0000256" key="2">
    <source>
        <dbReference type="ARBA" id="ARBA00022475"/>
    </source>
</evidence>
<dbReference type="OrthoDB" id="9811562at2"/>
<feature type="transmembrane region" description="Helical" evidence="6">
    <location>
        <begin position="12"/>
        <end position="34"/>
    </location>
</feature>
<dbReference type="Proteomes" id="UP000199310">
    <property type="component" value="Unassembled WGS sequence"/>
</dbReference>
<name>A0A1I0NK47_9BACT</name>
<dbReference type="PANTHER" id="PTHR42723:SF1">
    <property type="entry name" value="CHLOROPHYLL SYNTHASE, CHLOROPLASTIC"/>
    <property type="match status" value="1"/>
</dbReference>
<feature type="transmembrane region" description="Helical" evidence="6">
    <location>
        <begin position="119"/>
        <end position="138"/>
    </location>
</feature>
<dbReference type="GO" id="GO:0016765">
    <property type="term" value="F:transferase activity, transferring alkyl or aryl (other than methyl) groups"/>
    <property type="evidence" value="ECO:0007669"/>
    <property type="project" value="InterPro"/>
</dbReference>
<feature type="transmembrane region" description="Helical" evidence="6">
    <location>
        <begin position="46"/>
        <end position="66"/>
    </location>
</feature>
<dbReference type="CDD" id="cd13961">
    <property type="entry name" value="PT_UbiA_DGGGPS"/>
    <property type="match status" value="1"/>
</dbReference>
<feature type="transmembrane region" description="Helical" evidence="6">
    <location>
        <begin position="234"/>
        <end position="255"/>
    </location>
</feature>
<feature type="transmembrane region" description="Helical" evidence="6">
    <location>
        <begin position="95"/>
        <end position="113"/>
    </location>
</feature>
<feature type="transmembrane region" description="Helical" evidence="6">
    <location>
        <begin position="261"/>
        <end position="285"/>
    </location>
</feature>
<dbReference type="PANTHER" id="PTHR42723">
    <property type="entry name" value="CHLOROPHYLL SYNTHASE"/>
    <property type="match status" value="1"/>
</dbReference>
<keyword evidence="5 6" id="KW-0472">Membrane</keyword>
<feature type="transmembrane region" description="Helical" evidence="6">
    <location>
        <begin position="145"/>
        <end position="168"/>
    </location>
</feature>
<dbReference type="Pfam" id="PF01040">
    <property type="entry name" value="UbiA"/>
    <property type="match status" value="1"/>
</dbReference>